<sequence>MVPNVQNLAVRLAHRGRRVVLLFAAVRIRERGFRNAPQGQELIPSNLSLDVDGRVLRMNSLSKILASGARIGWVTASHRVIQKFVRQNETSSQHPSGFF</sequence>
<reference evidence="6" key="1">
    <citation type="submission" date="2022-11" db="EMBL/GenBank/DDBJ databases">
        <authorList>
            <person name="Petersen C."/>
        </authorList>
    </citation>
    <scope>NUCLEOTIDE SEQUENCE</scope>
    <source>
        <strain evidence="6">IBT 30761</strain>
    </source>
</reference>
<dbReference type="InterPro" id="IPR015421">
    <property type="entry name" value="PyrdxlP-dep_Trfase_major"/>
</dbReference>
<evidence type="ECO:0000313" key="7">
    <source>
        <dbReference type="Proteomes" id="UP001149074"/>
    </source>
</evidence>
<dbReference type="PANTHER" id="PTHR42790:SF21">
    <property type="entry name" value="AROMATIC_AMINOADIPATE AMINOTRANSFERASE 1"/>
    <property type="match status" value="1"/>
</dbReference>
<dbReference type="Proteomes" id="UP001149074">
    <property type="component" value="Unassembled WGS sequence"/>
</dbReference>
<keyword evidence="4" id="KW-0808">Transferase</keyword>
<keyword evidence="5" id="KW-0663">Pyridoxal phosphate</keyword>
<comment type="similarity">
    <text evidence="2">Belongs to the class-I pyridoxal-phosphate-dependent aminotransferase family.</text>
</comment>
<comment type="caution">
    <text evidence="6">The sequence shown here is derived from an EMBL/GenBank/DDBJ whole genome shotgun (WGS) entry which is preliminary data.</text>
</comment>
<proteinExistence type="inferred from homology"/>
<dbReference type="SUPFAM" id="SSF53383">
    <property type="entry name" value="PLP-dependent transferases"/>
    <property type="match status" value="1"/>
</dbReference>
<dbReference type="RefSeq" id="XP_056474222.1">
    <property type="nucleotide sequence ID" value="XM_056618063.1"/>
</dbReference>
<dbReference type="EMBL" id="JAPQKI010000005">
    <property type="protein sequence ID" value="KAJ5098568.1"/>
    <property type="molecule type" value="Genomic_DNA"/>
</dbReference>
<dbReference type="Gene3D" id="3.40.640.10">
    <property type="entry name" value="Type I PLP-dependent aspartate aminotransferase-like (Major domain)"/>
    <property type="match status" value="1"/>
</dbReference>
<dbReference type="GO" id="GO:0019878">
    <property type="term" value="P:lysine biosynthetic process via aminoadipic acid"/>
    <property type="evidence" value="ECO:0007669"/>
    <property type="project" value="TreeGrafter"/>
</dbReference>
<evidence type="ECO:0000313" key="6">
    <source>
        <dbReference type="EMBL" id="KAJ5098568.1"/>
    </source>
</evidence>
<evidence type="ECO:0000256" key="4">
    <source>
        <dbReference type="ARBA" id="ARBA00022679"/>
    </source>
</evidence>
<dbReference type="InterPro" id="IPR050859">
    <property type="entry name" value="Class-I_PLP-dep_aminotransf"/>
</dbReference>
<evidence type="ECO:0000256" key="3">
    <source>
        <dbReference type="ARBA" id="ARBA00022576"/>
    </source>
</evidence>
<dbReference type="OrthoDB" id="691673at2759"/>
<evidence type="ECO:0000256" key="1">
    <source>
        <dbReference type="ARBA" id="ARBA00001933"/>
    </source>
</evidence>
<dbReference type="GO" id="GO:0009074">
    <property type="term" value="P:aromatic amino acid family catabolic process"/>
    <property type="evidence" value="ECO:0007669"/>
    <property type="project" value="TreeGrafter"/>
</dbReference>
<name>A0A9W9FE52_9EURO</name>
<dbReference type="PANTHER" id="PTHR42790">
    <property type="entry name" value="AMINOTRANSFERASE"/>
    <property type="match status" value="1"/>
</dbReference>
<protein>
    <submittedName>
        <fullName evidence="6">Uncharacterized protein</fullName>
    </submittedName>
</protein>
<dbReference type="GO" id="GO:0047536">
    <property type="term" value="F:2-aminoadipate transaminase activity"/>
    <property type="evidence" value="ECO:0007669"/>
    <property type="project" value="TreeGrafter"/>
</dbReference>
<gene>
    <name evidence="6" type="ORF">N7532_005569</name>
</gene>
<reference evidence="6" key="2">
    <citation type="journal article" date="2023" name="IMA Fungus">
        <title>Comparative genomic study of the Penicillium genus elucidates a diverse pangenome and 15 lateral gene transfer events.</title>
        <authorList>
            <person name="Petersen C."/>
            <person name="Sorensen T."/>
            <person name="Nielsen M.R."/>
            <person name="Sondergaard T.E."/>
            <person name="Sorensen J.L."/>
            <person name="Fitzpatrick D.A."/>
            <person name="Frisvad J.C."/>
            <person name="Nielsen K.L."/>
        </authorList>
    </citation>
    <scope>NUCLEOTIDE SEQUENCE</scope>
    <source>
        <strain evidence="6">IBT 30761</strain>
    </source>
</reference>
<accession>A0A9W9FE52</accession>
<dbReference type="InterPro" id="IPR015424">
    <property type="entry name" value="PyrdxlP-dep_Trfase"/>
</dbReference>
<dbReference type="GO" id="GO:0006571">
    <property type="term" value="P:tyrosine biosynthetic process"/>
    <property type="evidence" value="ECO:0007669"/>
    <property type="project" value="TreeGrafter"/>
</dbReference>
<organism evidence="6 7">
    <name type="scientific">Penicillium argentinense</name>
    <dbReference type="NCBI Taxonomy" id="1131581"/>
    <lineage>
        <taxon>Eukaryota</taxon>
        <taxon>Fungi</taxon>
        <taxon>Dikarya</taxon>
        <taxon>Ascomycota</taxon>
        <taxon>Pezizomycotina</taxon>
        <taxon>Eurotiomycetes</taxon>
        <taxon>Eurotiomycetidae</taxon>
        <taxon>Eurotiales</taxon>
        <taxon>Aspergillaceae</taxon>
        <taxon>Penicillium</taxon>
    </lineage>
</organism>
<keyword evidence="3" id="KW-0032">Aminotransferase</keyword>
<comment type="cofactor">
    <cofactor evidence="1">
        <name>pyridoxal 5'-phosphate</name>
        <dbReference type="ChEBI" id="CHEBI:597326"/>
    </cofactor>
</comment>
<keyword evidence="7" id="KW-1185">Reference proteome</keyword>
<evidence type="ECO:0000256" key="2">
    <source>
        <dbReference type="ARBA" id="ARBA00007441"/>
    </source>
</evidence>
<evidence type="ECO:0000256" key="5">
    <source>
        <dbReference type="ARBA" id="ARBA00022898"/>
    </source>
</evidence>
<dbReference type="GO" id="GO:0008793">
    <property type="term" value="F:aromatic-amino-acid transaminase activity"/>
    <property type="evidence" value="ECO:0007669"/>
    <property type="project" value="TreeGrafter"/>
</dbReference>
<dbReference type="GeneID" id="81357042"/>
<dbReference type="AlphaFoldDB" id="A0A9W9FE52"/>